<dbReference type="Proteomes" id="UP000028481">
    <property type="component" value="Chromosome"/>
</dbReference>
<dbReference type="PANTHER" id="PTHR38813:SF1">
    <property type="entry name" value="TOXIN RELE1-RELATED"/>
    <property type="match status" value="1"/>
</dbReference>
<keyword evidence="3" id="KW-1185">Reference proteome</keyword>
<reference evidence="2 3" key="1">
    <citation type="journal article" date="2015" name="Genome Announc.">
        <title>Genome Sequence of a Sulfate-Reducing Thermophilic Bacterium, Thermodesulfobacterium commune DSM 2178T (Phylum Thermodesulfobacteria).</title>
        <authorList>
            <person name="Bhatnagar S."/>
            <person name="Badger J.H."/>
            <person name="Madupu R."/>
            <person name="Khouri H.M."/>
            <person name="O'Connor E.M."/>
            <person name="Robb F.T."/>
            <person name="Ward N.L."/>
            <person name="Eisen J.A."/>
        </authorList>
    </citation>
    <scope>NUCLEOTIDE SEQUENCE [LARGE SCALE GENOMIC DNA]</scope>
    <source>
        <strain evidence="2 3">DSM 2178</strain>
    </source>
</reference>
<dbReference type="Pfam" id="PF05016">
    <property type="entry name" value="ParE_toxin"/>
    <property type="match status" value="1"/>
</dbReference>
<dbReference type="eggNOG" id="COG2026">
    <property type="taxonomic scope" value="Bacteria"/>
</dbReference>
<evidence type="ECO:0000313" key="3">
    <source>
        <dbReference type="Proteomes" id="UP000028481"/>
    </source>
</evidence>
<dbReference type="PANTHER" id="PTHR38813">
    <property type="match status" value="1"/>
</dbReference>
<evidence type="ECO:0000256" key="1">
    <source>
        <dbReference type="ARBA" id="ARBA00022649"/>
    </source>
</evidence>
<dbReference type="InterPro" id="IPR052747">
    <property type="entry name" value="TA_system_RelE_toxin"/>
</dbReference>
<dbReference type="EMBL" id="CP008796">
    <property type="protein sequence ID" value="AIH04378.1"/>
    <property type="molecule type" value="Genomic_DNA"/>
</dbReference>
<accession>A0A075WV92</accession>
<gene>
    <name evidence="2" type="ORF">HL41_06375</name>
</gene>
<organism evidence="2 3">
    <name type="scientific">Thermodesulfobacterium commune DSM 2178</name>
    <dbReference type="NCBI Taxonomy" id="289377"/>
    <lineage>
        <taxon>Bacteria</taxon>
        <taxon>Pseudomonadati</taxon>
        <taxon>Thermodesulfobacteriota</taxon>
        <taxon>Thermodesulfobacteria</taxon>
        <taxon>Thermodesulfobacteriales</taxon>
        <taxon>Thermodesulfobacteriaceae</taxon>
        <taxon>Thermodesulfobacterium</taxon>
    </lineage>
</organism>
<proteinExistence type="predicted"/>
<protein>
    <recommendedName>
        <fullName evidence="4">Plasmid stabilization protein</fullName>
    </recommendedName>
</protein>
<dbReference type="RefSeq" id="WP_038062921.1">
    <property type="nucleotide sequence ID" value="NZ_CP008796.1"/>
</dbReference>
<sequence length="83" mass="9594">MGKFKIEFSKNAAKDYKKLPKDYKVLIDLVLTKLSEGQQLDIKPILGEKDCYRIRVGKYRILFTIIENTILVTKIGARGDVYK</sequence>
<dbReference type="InterPro" id="IPR035093">
    <property type="entry name" value="RelE/ParE_toxin_dom_sf"/>
</dbReference>
<dbReference type="KEGG" id="tcm:HL41_06375"/>
<dbReference type="HOGENOM" id="CLU_155761_3_0_0"/>
<dbReference type="Gene3D" id="3.30.2310.20">
    <property type="entry name" value="RelE-like"/>
    <property type="match status" value="1"/>
</dbReference>
<dbReference type="STRING" id="289377.HL41_06375"/>
<dbReference type="AlphaFoldDB" id="A0A075WV92"/>
<dbReference type="PaxDb" id="289377-HL41_06375"/>
<evidence type="ECO:0008006" key="4">
    <source>
        <dbReference type="Google" id="ProtNLM"/>
    </source>
</evidence>
<dbReference type="SUPFAM" id="SSF143011">
    <property type="entry name" value="RelE-like"/>
    <property type="match status" value="1"/>
</dbReference>
<evidence type="ECO:0000313" key="2">
    <source>
        <dbReference type="EMBL" id="AIH04378.1"/>
    </source>
</evidence>
<keyword evidence="1" id="KW-1277">Toxin-antitoxin system</keyword>
<name>A0A075WV92_9BACT</name>
<dbReference type="OrthoDB" id="9797723at2"/>
<dbReference type="InterPro" id="IPR007712">
    <property type="entry name" value="RelE/ParE_toxin"/>
</dbReference>